<dbReference type="RefSeq" id="WP_221030860.1">
    <property type="nucleotide sequence ID" value="NZ_CP139781.1"/>
</dbReference>
<keyword evidence="2" id="KW-1185">Reference proteome</keyword>
<dbReference type="Pfam" id="PF08811">
    <property type="entry name" value="DUF1800"/>
    <property type="match status" value="1"/>
</dbReference>
<gene>
    <name evidence="1" type="ORF">K1X11_006160</name>
</gene>
<dbReference type="EMBL" id="CP139781">
    <property type="protein sequence ID" value="WRQ88983.1"/>
    <property type="molecule type" value="Genomic_DNA"/>
</dbReference>
<dbReference type="Proteomes" id="UP000738431">
    <property type="component" value="Chromosome"/>
</dbReference>
<organism evidence="1 2">
    <name type="scientific">Actomonas aquatica</name>
    <dbReference type="NCBI Taxonomy" id="2866162"/>
    <lineage>
        <taxon>Bacteria</taxon>
        <taxon>Pseudomonadati</taxon>
        <taxon>Verrucomicrobiota</taxon>
        <taxon>Opitutia</taxon>
        <taxon>Opitutales</taxon>
        <taxon>Opitutaceae</taxon>
        <taxon>Actomonas</taxon>
    </lineage>
</organism>
<dbReference type="InterPro" id="IPR014917">
    <property type="entry name" value="DUF1800"/>
</dbReference>
<sequence>MPATPALPHLTAETAWQPLPAEDWSASHARHLLRRAGWSAQPAEVERALADGLPATLQRLFPPSPPSWPAPAAVAETGRGLRETLREIRDLPEPERRRARNRLQQQSRAAGQSLALDWLQHARAPEHATFSKWVLFLDDVYVVSAQKVKQPALIHAHDHILRTHAFGPAQALTKAVSRSPAMIVYLDLQQSKAKSPNENFARELFELFVLGEGHYTENDIKEAARAFTGYRQAGGEFRFARRQHDRGRKTVFGHTGAFDGDQVIDLAYAQPAAATFLPTELARFYLTEDPLPADWIATLGDAWLDDAFDLRALALRFFGSRAFFAPEFRGNAIKSPIQFYLGLLQDLDLDVLPAPRFTLNALRAMGQLPFTPPNVRGWVGGRRWINSTTLAARRQTAAFLIEGLPHNRFNADELRAMEAARAAGHETFFLPPEALIELSEDSPSATVQNWASRWLASPPPPDALAALAELLADADRDETATALTTLLQSPDYQLC</sequence>
<evidence type="ECO:0000313" key="1">
    <source>
        <dbReference type="EMBL" id="WRQ88983.1"/>
    </source>
</evidence>
<reference evidence="1 2" key="1">
    <citation type="submission" date="2023-12" db="EMBL/GenBank/DDBJ databases">
        <title>Description of an unclassified Opitutus bacterium of Verrucomicrobiota.</title>
        <authorList>
            <person name="Zhang D.-F."/>
        </authorList>
    </citation>
    <scope>NUCLEOTIDE SEQUENCE [LARGE SCALE GENOMIC DNA]</scope>
    <source>
        <strain evidence="1 2">WL0086</strain>
    </source>
</reference>
<name>A0ABZ1CBW6_9BACT</name>
<evidence type="ECO:0000313" key="2">
    <source>
        <dbReference type="Proteomes" id="UP000738431"/>
    </source>
</evidence>
<protein>
    <submittedName>
        <fullName evidence="1">DUF1800 family protein</fullName>
    </submittedName>
</protein>
<proteinExistence type="predicted"/>
<accession>A0ABZ1CBW6</accession>